<evidence type="ECO:0000256" key="6">
    <source>
        <dbReference type="ARBA" id="ARBA00022741"/>
    </source>
</evidence>
<reference evidence="14" key="2">
    <citation type="submission" date="2021-01" db="EMBL/GenBank/DDBJ databases">
        <authorList>
            <person name="Mieszkin S."/>
            <person name="Pouder E."/>
            <person name="Alain K."/>
        </authorList>
    </citation>
    <scope>NUCLEOTIDE SEQUENCE</scope>
    <source>
        <strain evidence="14">HW T2.11</strain>
    </source>
</reference>
<dbReference type="SUPFAM" id="SSF55083">
    <property type="entry name" value="6-hydroxymethyl-7,8-dihydropterin pyrophosphokinase, HPPK"/>
    <property type="match status" value="1"/>
</dbReference>
<evidence type="ECO:0000256" key="2">
    <source>
        <dbReference type="ARBA" id="ARBA00005810"/>
    </source>
</evidence>
<dbReference type="GO" id="GO:0016301">
    <property type="term" value="F:kinase activity"/>
    <property type="evidence" value="ECO:0007669"/>
    <property type="project" value="UniProtKB-KW"/>
</dbReference>
<dbReference type="NCBIfam" id="TIGR01498">
    <property type="entry name" value="folK"/>
    <property type="match status" value="1"/>
</dbReference>
<gene>
    <name evidence="14" type="primary">folK</name>
    <name evidence="14" type="ORF">ASILVAE211_04860</name>
</gene>
<dbReference type="EMBL" id="JAESVB010000002">
    <property type="protein sequence ID" value="MCB8874507.1"/>
    <property type="molecule type" value="Genomic_DNA"/>
</dbReference>
<evidence type="ECO:0000256" key="12">
    <source>
        <dbReference type="ARBA" id="ARBA00033413"/>
    </source>
</evidence>
<evidence type="ECO:0000256" key="7">
    <source>
        <dbReference type="ARBA" id="ARBA00022777"/>
    </source>
</evidence>
<dbReference type="PANTHER" id="PTHR43071:SF1">
    <property type="entry name" value="2-AMINO-4-HYDROXY-6-HYDROXYMETHYLDIHYDROPTERIDINE PYROPHOSPHOKINASE"/>
    <property type="match status" value="1"/>
</dbReference>
<evidence type="ECO:0000256" key="4">
    <source>
        <dbReference type="ARBA" id="ARBA00016218"/>
    </source>
</evidence>
<evidence type="ECO:0000313" key="14">
    <source>
        <dbReference type="EMBL" id="MCB8874507.1"/>
    </source>
</evidence>
<dbReference type="GO" id="GO:0005524">
    <property type="term" value="F:ATP binding"/>
    <property type="evidence" value="ECO:0007669"/>
    <property type="project" value="UniProtKB-KW"/>
</dbReference>
<dbReference type="EC" id="2.7.6.3" evidence="3"/>
<sequence>MILIAFGANLPGPDGCAAHETCRRAIMAAGDLPGLRLEAVSRFYATAPIPVSDQPPYINGVMRLSGAADPARLLADVLAVESRFGRTRSVPNAPRSLDLDLIAMGDLVRQPPVPDPILPHPRMQDRAFVLVPLIDVAPAWRHPVLGRTAADLLADLPDQAIELAEIQPFRAGLDASHATGRT</sequence>
<dbReference type="AlphaFoldDB" id="A0A963YPN4"/>
<evidence type="ECO:0000256" key="11">
    <source>
        <dbReference type="ARBA" id="ARBA00029766"/>
    </source>
</evidence>
<dbReference type="Gene3D" id="3.30.70.560">
    <property type="entry name" value="7,8-Dihydro-6-hydroxymethylpterin-pyrophosphokinase HPPK"/>
    <property type="match status" value="1"/>
</dbReference>
<name>A0A963YPN4_9PROT</name>
<dbReference type="InterPro" id="IPR000550">
    <property type="entry name" value="Hppk"/>
</dbReference>
<comment type="function">
    <text evidence="10">Catalyzes the transfer of pyrophosphate from adenosine triphosphate (ATP) to 6-hydroxymethyl-7,8-dihydropterin, an enzymatic step in folate biosynthesis pathway.</text>
</comment>
<keyword evidence="8" id="KW-0067">ATP-binding</keyword>
<keyword evidence="15" id="KW-1185">Reference proteome</keyword>
<feature type="domain" description="7,8-dihydro-6-hydroxymethylpterin-pyrophosphokinase" evidence="13">
    <location>
        <begin position="4"/>
        <end position="138"/>
    </location>
</feature>
<dbReference type="GO" id="GO:0046656">
    <property type="term" value="P:folic acid biosynthetic process"/>
    <property type="evidence" value="ECO:0007669"/>
    <property type="project" value="UniProtKB-KW"/>
</dbReference>
<evidence type="ECO:0000259" key="13">
    <source>
        <dbReference type="Pfam" id="PF01288"/>
    </source>
</evidence>
<comment type="similarity">
    <text evidence="2">Belongs to the HPPK family.</text>
</comment>
<accession>A0A963YPN4</accession>
<keyword evidence="7" id="KW-0418">Kinase</keyword>
<dbReference type="GO" id="GO:0003848">
    <property type="term" value="F:2-amino-4-hydroxy-6-hydroxymethyldihydropteridine diphosphokinase activity"/>
    <property type="evidence" value="ECO:0007669"/>
    <property type="project" value="UniProtKB-EC"/>
</dbReference>
<organism evidence="14 15">
    <name type="scientific">Acidisoma silvae</name>
    <dbReference type="NCBI Taxonomy" id="2802396"/>
    <lineage>
        <taxon>Bacteria</taxon>
        <taxon>Pseudomonadati</taxon>
        <taxon>Pseudomonadota</taxon>
        <taxon>Alphaproteobacteria</taxon>
        <taxon>Acetobacterales</taxon>
        <taxon>Acidocellaceae</taxon>
        <taxon>Acidisoma</taxon>
    </lineage>
</organism>
<evidence type="ECO:0000256" key="1">
    <source>
        <dbReference type="ARBA" id="ARBA00005051"/>
    </source>
</evidence>
<dbReference type="CDD" id="cd00483">
    <property type="entry name" value="HPPK"/>
    <property type="match status" value="1"/>
</dbReference>
<evidence type="ECO:0000256" key="3">
    <source>
        <dbReference type="ARBA" id="ARBA00013253"/>
    </source>
</evidence>
<evidence type="ECO:0000256" key="5">
    <source>
        <dbReference type="ARBA" id="ARBA00022679"/>
    </source>
</evidence>
<evidence type="ECO:0000256" key="10">
    <source>
        <dbReference type="ARBA" id="ARBA00029409"/>
    </source>
</evidence>
<evidence type="ECO:0000256" key="8">
    <source>
        <dbReference type="ARBA" id="ARBA00022840"/>
    </source>
</evidence>
<comment type="pathway">
    <text evidence="1">Cofactor biosynthesis; tetrahydrofolate biosynthesis; 2-amino-4-hydroxy-6-hydroxymethyl-7,8-dihydropteridine diphosphate from 7,8-dihydroneopterin triphosphate: step 4/4.</text>
</comment>
<keyword evidence="9" id="KW-0289">Folate biosynthesis</keyword>
<evidence type="ECO:0000256" key="9">
    <source>
        <dbReference type="ARBA" id="ARBA00022909"/>
    </source>
</evidence>
<comment type="caution">
    <text evidence="14">The sequence shown here is derived from an EMBL/GenBank/DDBJ whole genome shotgun (WGS) entry which is preliminary data.</text>
</comment>
<reference evidence="14" key="1">
    <citation type="journal article" date="2021" name="Microorganisms">
        <title>Acidisoma silvae sp. nov. and Acidisomacellulosilytica sp. nov., Two Acidophilic Bacteria Isolated from Decaying Wood, Hydrolyzing Cellulose and Producing Poly-3-hydroxybutyrate.</title>
        <authorList>
            <person name="Mieszkin S."/>
            <person name="Pouder E."/>
            <person name="Uroz S."/>
            <person name="Simon-Colin C."/>
            <person name="Alain K."/>
        </authorList>
    </citation>
    <scope>NUCLEOTIDE SEQUENCE</scope>
    <source>
        <strain evidence="14">HW T2.11</strain>
    </source>
</reference>
<dbReference type="InterPro" id="IPR035907">
    <property type="entry name" value="Hppk_sf"/>
</dbReference>
<proteinExistence type="inferred from homology"/>
<dbReference type="PANTHER" id="PTHR43071">
    <property type="entry name" value="2-AMINO-4-HYDROXY-6-HYDROXYMETHYLDIHYDROPTERIDINE PYROPHOSPHOKINASE"/>
    <property type="match status" value="1"/>
</dbReference>
<dbReference type="RefSeq" id="WP_227320182.1">
    <property type="nucleotide sequence ID" value="NZ_JAESVB010000002.1"/>
</dbReference>
<protein>
    <recommendedName>
        <fullName evidence="4">2-amino-4-hydroxy-6-hydroxymethyldihydropteridine pyrophosphokinase</fullName>
        <ecNumber evidence="3">2.7.6.3</ecNumber>
    </recommendedName>
    <alternativeName>
        <fullName evidence="11">6-hydroxymethyl-7,8-dihydropterin pyrophosphokinase</fullName>
    </alternativeName>
    <alternativeName>
        <fullName evidence="12">7,8-dihydro-6-hydroxymethylpterin-pyrophosphokinase</fullName>
    </alternativeName>
</protein>
<evidence type="ECO:0000313" key="15">
    <source>
        <dbReference type="Proteomes" id="UP000708298"/>
    </source>
</evidence>
<keyword evidence="5 14" id="KW-0808">Transferase</keyword>
<dbReference type="Proteomes" id="UP000708298">
    <property type="component" value="Unassembled WGS sequence"/>
</dbReference>
<keyword evidence="6" id="KW-0547">Nucleotide-binding</keyword>
<dbReference type="Pfam" id="PF01288">
    <property type="entry name" value="HPPK"/>
    <property type="match status" value="1"/>
</dbReference>